<evidence type="ECO:0000313" key="3">
    <source>
        <dbReference type="Proteomes" id="UP000094463"/>
    </source>
</evidence>
<dbReference type="PRINTS" id="PR00111">
    <property type="entry name" value="ABHYDROLASE"/>
</dbReference>
<proteinExistence type="predicted"/>
<reference evidence="2 3" key="1">
    <citation type="submission" date="2015-08" db="EMBL/GenBank/DDBJ databases">
        <title>The complete genome sequence of Bacillus beveridgei MLTeJB.</title>
        <authorList>
            <person name="Hanson T.E."/>
            <person name="Mesa C."/>
            <person name="Basesman S.M."/>
            <person name="Oremland R.S."/>
        </authorList>
    </citation>
    <scope>NUCLEOTIDE SEQUENCE [LARGE SCALE GENOMIC DNA]</scope>
    <source>
        <strain evidence="2 3">MLTeJB</strain>
    </source>
</reference>
<dbReference type="PRINTS" id="PR00412">
    <property type="entry name" value="EPOXHYDRLASE"/>
</dbReference>
<dbReference type="Proteomes" id="UP000094463">
    <property type="component" value="Chromosome"/>
</dbReference>
<keyword evidence="2" id="KW-0378">Hydrolase</keyword>
<dbReference type="InterPro" id="IPR000073">
    <property type="entry name" value="AB_hydrolase_1"/>
</dbReference>
<name>A0A1D7QZD1_9BACI</name>
<evidence type="ECO:0000259" key="1">
    <source>
        <dbReference type="Pfam" id="PF12697"/>
    </source>
</evidence>
<feature type="domain" description="AB hydrolase-1" evidence="1">
    <location>
        <begin position="78"/>
        <end position="314"/>
    </location>
</feature>
<evidence type="ECO:0000313" key="2">
    <source>
        <dbReference type="EMBL" id="AOM84369.1"/>
    </source>
</evidence>
<dbReference type="PANTHER" id="PTHR43689">
    <property type="entry name" value="HYDROLASE"/>
    <property type="match status" value="1"/>
</dbReference>
<dbReference type="GO" id="GO:0016787">
    <property type="term" value="F:hydrolase activity"/>
    <property type="evidence" value="ECO:0007669"/>
    <property type="project" value="UniProtKB-KW"/>
</dbReference>
<sequence length="330" mass="36962">MKQNERKGPVWNTWLKWTGLALLGLFLVVVTLPYLFPVDAAEDVRTLEPFDDSEFHEVDGVWLHYRISEPEERLRDPVVFIHGLGGSTYSWRHQVETLTDAGFPVIRVDLPVFGFSDRERGLEHSMENRSTWLWGLMDELAVERAHLAGHSMGGGVMTQMVYDQPGRVASLTYVAGAVYNDPPGPRSLSFPPLQRAVEAFGPRIAVTEERIGGLLDSAYGQPVSQEVLDAYMDTFEVPGTAGAWVDLLTTSGAVDHERLDEIEAPALLVWGEGDSWVSPDEGERLLQDLNDANMVMIDGSGHMPMETDAEWFNEVLLKFYDRLEEEAETP</sequence>
<dbReference type="InterPro" id="IPR029058">
    <property type="entry name" value="AB_hydrolase_fold"/>
</dbReference>
<gene>
    <name evidence="2" type="ORF">BBEV_3051</name>
</gene>
<dbReference type="Gene3D" id="3.40.50.1820">
    <property type="entry name" value="alpha/beta hydrolase"/>
    <property type="match status" value="1"/>
</dbReference>
<dbReference type="Pfam" id="PF12697">
    <property type="entry name" value="Abhydrolase_6"/>
    <property type="match status" value="1"/>
</dbReference>
<dbReference type="SUPFAM" id="SSF53474">
    <property type="entry name" value="alpha/beta-Hydrolases"/>
    <property type="match status" value="1"/>
</dbReference>
<dbReference type="InterPro" id="IPR000639">
    <property type="entry name" value="Epox_hydrolase-like"/>
</dbReference>
<dbReference type="AlphaFoldDB" id="A0A1D7QZD1"/>
<dbReference type="EMBL" id="CP012502">
    <property type="protein sequence ID" value="AOM84369.1"/>
    <property type="molecule type" value="Genomic_DNA"/>
</dbReference>
<dbReference type="PANTHER" id="PTHR43689:SF8">
    <property type="entry name" value="ALPHA_BETA-HYDROLASES SUPERFAMILY PROTEIN"/>
    <property type="match status" value="1"/>
</dbReference>
<dbReference type="STRING" id="632773.BBEV_3051"/>
<keyword evidence="3" id="KW-1185">Reference proteome</keyword>
<accession>A0A1D7QZD1</accession>
<organism evidence="2 3">
    <name type="scientific">Salisediminibacterium beveridgei</name>
    <dbReference type="NCBI Taxonomy" id="632773"/>
    <lineage>
        <taxon>Bacteria</taxon>
        <taxon>Bacillati</taxon>
        <taxon>Bacillota</taxon>
        <taxon>Bacilli</taxon>
        <taxon>Bacillales</taxon>
        <taxon>Bacillaceae</taxon>
        <taxon>Salisediminibacterium</taxon>
    </lineage>
</organism>
<dbReference type="OrthoDB" id="9797695at2"/>
<dbReference type="RefSeq" id="WP_069366255.1">
    <property type="nucleotide sequence ID" value="NZ_CP012502.1"/>
</dbReference>
<protein>
    <submittedName>
        <fullName evidence="2">Hydrolase, alpha/beta fold family</fullName>
    </submittedName>
</protein>
<dbReference type="KEGG" id="bbev:BBEV_3051"/>